<dbReference type="AlphaFoldDB" id="A0A1H4VQV2"/>
<dbReference type="Pfam" id="PF01145">
    <property type="entry name" value="Band_7"/>
    <property type="match status" value="1"/>
</dbReference>
<dbReference type="RefSeq" id="WP_091311879.1">
    <property type="nucleotide sequence ID" value="NZ_FNSO01000004.1"/>
</dbReference>
<dbReference type="GO" id="GO:0005886">
    <property type="term" value="C:plasma membrane"/>
    <property type="evidence" value="ECO:0007669"/>
    <property type="project" value="InterPro"/>
</dbReference>
<dbReference type="PANTHER" id="PTHR10264">
    <property type="entry name" value="BAND 7 PROTEIN-RELATED"/>
    <property type="match status" value="1"/>
</dbReference>
<dbReference type="STRING" id="208445.SAMN04489727_5268"/>
<evidence type="ECO:0000259" key="2">
    <source>
        <dbReference type="SMART" id="SM00244"/>
    </source>
</evidence>
<proteinExistence type="inferred from homology"/>
<evidence type="ECO:0000313" key="4">
    <source>
        <dbReference type="Proteomes" id="UP000199622"/>
    </source>
</evidence>
<name>A0A1H4VQV2_9PSEU</name>
<feature type="domain" description="Band 7" evidence="2">
    <location>
        <begin position="3"/>
        <end position="160"/>
    </location>
</feature>
<sequence>MSLGLVTVGAGHAAVIERGGRFRAVLGPGRHFVLPFADRVRARFDLGDQILSAPPRPVEAGDGHEVLIGFEVVFAVTDPRLATYEIAGPALAIEQLTRTALRQEAGLTTAERAVTAPGDLHRTVWTVLHDTTGRWGVTTKELQLAVSPPAAPGTPSTAQEWY</sequence>
<reference evidence="4" key="1">
    <citation type="submission" date="2016-10" db="EMBL/GenBank/DDBJ databases">
        <authorList>
            <person name="Varghese N."/>
            <person name="Submissions S."/>
        </authorList>
    </citation>
    <scope>NUCLEOTIDE SEQUENCE [LARGE SCALE GENOMIC DNA]</scope>
    <source>
        <strain evidence="4">DSM 44544</strain>
    </source>
</reference>
<keyword evidence="4" id="KW-1185">Reference proteome</keyword>
<evidence type="ECO:0000256" key="1">
    <source>
        <dbReference type="ARBA" id="ARBA00008164"/>
    </source>
</evidence>
<organism evidence="3 4">
    <name type="scientific">Amycolatopsis tolypomycina</name>
    <dbReference type="NCBI Taxonomy" id="208445"/>
    <lineage>
        <taxon>Bacteria</taxon>
        <taxon>Bacillati</taxon>
        <taxon>Actinomycetota</taxon>
        <taxon>Actinomycetes</taxon>
        <taxon>Pseudonocardiales</taxon>
        <taxon>Pseudonocardiaceae</taxon>
        <taxon>Amycolatopsis</taxon>
    </lineage>
</organism>
<protein>
    <submittedName>
        <fullName evidence="3">SPFH domain / Band 7 family protein</fullName>
    </submittedName>
</protein>
<evidence type="ECO:0000313" key="3">
    <source>
        <dbReference type="EMBL" id="SEC83426.1"/>
    </source>
</evidence>
<dbReference type="InterPro" id="IPR001107">
    <property type="entry name" value="Band_7"/>
</dbReference>
<dbReference type="SUPFAM" id="SSF117892">
    <property type="entry name" value="Band 7/SPFH domain"/>
    <property type="match status" value="1"/>
</dbReference>
<dbReference type="EMBL" id="FNSO01000004">
    <property type="protein sequence ID" value="SEC83426.1"/>
    <property type="molecule type" value="Genomic_DNA"/>
</dbReference>
<dbReference type="Proteomes" id="UP000199622">
    <property type="component" value="Unassembled WGS sequence"/>
</dbReference>
<dbReference type="OrthoDB" id="9809197at2"/>
<gene>
    <name evidence="3" type="ORF">SAMN04489727_5268</name>
</gene>
<dbReference type="SMART" id="SM00244">
    <property type="entry name" value="PHB"/>
    <property type="match status" value="1"/>
</dbReference>
<dbReference type="Gene3D" id="3.30.479.30">
    <property type="entry name" value="Band 7 domain"/>
    <property type="match status" value="1"/>
</dbReference>
<dbReference type="InterPro" id="IPR043202">
    <property type="entry name" value="Band-7_stomatin-like"/>
</dbReference>
<dbReference type="InterPro" id="IPR036013">
    <property type="entry name" value="Band_7/SPFH_dom_sf"/>
</dbReference>
<accession>A0A1H4VQV2</accession>
<dbReference type="PANTHER" id="PTHR10264:SF19">
    <property type="entry name" value="AT06885P-RELATED"/>
    <property type="match status" value="1"/>
</dbReference>
<comment type="similarity">
    <text evidence="1">Belongs to the band 7/mec-2 family.</text>
</comment>